<evidence type="ECO:0000313" key="2">
    <source>
        <dbReference type="Proteomes" id="UP001063166"/>
    </source>
</evidence>
<organism evidence="1 2">
    <name type="scientific">Lyophyllum shimeji</name>
    <name type="common">Hon-shimeji</name>
    <name type="synonym">Tricholoma shimeji</name>
    <dbReference type="NCBI Taxonomy" id="47721"/>
    <lineage>
        <taxon>Eukaryota</taxon>
        <taxon>Fungi</taxon>
        <taxon>Dikarya</taxon>
        <taxon>Basidiomycota</taxon>
        <taxon>Agaricomycotina</taxon>
        <taxon>Agaricomycetes</taxon>
        <taxon>Agaricomycetidae</taxon>
        <taxon>Agaricales</taxon>
        <taxon>Tricholomatineae</taxon>
        <taxon>Lyophyllaceae</taxon>
        <taxon>Lyophyllum</taxon>
    </lineage>
</organism>
<dbReference type="EMBL" id="BRPK01000012">
    <property type="protein sequence ID" value="GLB42641.1"/>
    <property type="molecule type" value="Genomic_DNA"/>
</dbReference>
<accession>A0A9P3UTY3</accession>
<reference evidence="1" key="1">
    <citation type="submission" date="2022-07" db="EMBL/GenBank/DDBJ databases">
        <title>The genome of Lyophyllum shimeji provides insight into the initial evolution of ectomycorrhizal fungal genome.</title>
        <authorList>
            <person name="Kobayashi Y."/>
            <person name="Shibata T."/>
            <person name="Hirakawa H."/>
            <person name="Shigenobu S."/>
            <person name="Nishiyama T."/>
            <person name="Yamada A."/>
            <person name="Hasebe M."/>
            <person name="Kawaguchi M."/>
        </authorList>
    </citation>
    <scope>NUCLEOTIDE SEQUENCE</scope>
    <source>
        <strain evidence="1">AT787</strain>
    </source>
</reference>
<comment type="caution">
    <text evidence="1">The sequence shown here is derived from an EMBL/GenBank/DDBJ whole genome shotgun (WGS) entry which is preliminary data.</text>
</comment>
<gene>
    <name evidence="1" type="ORF">LshimejAT787_1200900</name>
</gene>
<proteinExistence type="predicted"/>
<dbReference type="OrthoDB" id="10542391at2759"/>
<protein>
    <submittedName>
        <fullName evidence="1">Uncharacterized protein</fullName>
    </submittedName>
</protein>
<dbReference type="AlphaFoldDB" id="A0A9P3UTY3"/>
<keyword evidence="2" id="KW-1185">Reference proteome</keyword>
<name>A0A9P3UTY3_LYOSH</name>
<sequence length="89" mass="9372">MISQAPAAGNHNNTSIGATELSATALCLSTTQSPAPAIITTTALPFVARDEALSSPDTTDGSEEDDDLELPKFAFKARTRKFVKHLARA</sequence>
<dbReference type="Proteomes" id="UP001063166">
    <property type="component" value="Unassembled WGS sequence"/>
</dbReference>
<evidence type="ECO:0000313" key="1">
    <source>
        <dbReference type="EMBL" id="GLB42641.1"/>
    </source>
</evidence>